<evidence type="ECO:0000313" key="2">
    <source>
        <dbReference type="Proteomes" id="UP000783871"/>
    </source>
</evidence>
<dbReference type="EMBL" id="JAATEO010000054">
    <property type="protein sequence ID" value="NJP35738.1"/>
    <property type="molecule type" value="Genomic_DNA"/>
</dbReference>
<keyword evidence="2" id="KW-1185">Reference proteome</keyword>
<dbReference type="Proteomes" id="UP000783871">
    <property type="component" value="Unassembled WGS sequence"/>
</dbReference>
<comment type="caution">
    <text evidence="1">The sequence shown here is derived from an EMBL/GenBank/DDBJ whole genome shotgun (WGS) entry which is preliminary data.</text>
</comment>
<reference evidence="1 2" key="1">
    <citation type="submission" date="2020-03" db="EMBL/GenBank/DDBJ databases">
        <title>WGS of actinomycetes isolated from Thailand.</title>
        <authorList>
            <person name="Thawai C."/>
        </authorList>
    </citation>
    <scope>NUCLEOTIDE SEQUENCE [LARGE SCALE GENOMIC DNA]</scope>
    <source>
        <strain evidence="1 2">HSS6-12</strain>
    </source>
</reference>
<name>A0ABX0ZIJ0_9ACTN</name>
<organism evidence="1 2">
    <name type="scientific">Micromonospora thermarum</name>
    <dbReference type="NCBI Taxonomy" id="2720024"/>
    <lineage>
        <taxon>Bacteria</taxon>
        <taxon>Bacillati</taxon>
        <taxon>Actinomycetota</taxon>
        <taxon>Actinomycetes</taxon>
        <taxon>Micromonosporales</taxon>
        <taxon>Micromonosporaceae</taxon>
        <taxon>Micromonospora</taxon>
    </lineage>
</organism>
<sequence>MFRHGWPRHPAYNDRSLRGDHWSIEEVDDWDVDGWGGDSPDPETVRRLLREHDFDC</sequence>
<dbReference type="RefSeq" id="WP_168004051.1">
    <property type="nucleotide sequence ID" value="NZ_JAATEO010000054.1"/>
</dbReference>
<proteinExistence type="predicted"/>
<gene>
    <name evidence="1" type="ORF">HCJ94_28190</name>
</gene>
<evidence type="ECO:0000313" key="1">
    <source>
        <dbReference type="EMBL" id="NJP35738.1"/>
    </source>
</evidence>
<accession>A0ABX0ZIJ0</accession>
<protein>
    <submittedName>
        <fullName evidence="1">Uncharacterized protein</fullName>
    </submittedName>
</protein>